<name>A0A9X3NP03_9ACTN</name>
<comment type="caution">
    <text evidence="1">The sequence shown here is derived from an EMBL/GenBank/DDBJ whole genome shotgun (WGS) entry which is preliminary data.</text>
</comment>
<organism evidence="1 2">
    <name type="scientific">Streptomonospora mangrovi</name>
    <dbReference type="NCBI Taxonomy" id="2883123"/>
    <lineage>
        <taxon>Bacteria</taxon>
        <taxon>Bacillati</taxon>
        <taxon>Actinomycetota</taxon>
        <taxon>Actinomycetes</taxon>
        <taxon>Streptosporangiales</taxon>
        <taxon>Nocardiopsidaceae</taxon>
        <taxon>Streptomonospora</taxon>
    </lineage>
</organism>
<dbReference type="EMBL" id="JAJAQC010000042">
    <property type="protein sequence ID" value="MDA0566828.1"/>
    <property type="molecule type" value="Genomic_DNA"/>
</dbReference>
<proteinExistence type="predicted"/>
<evidence type="ECO:0000313" key="2">
    <source>
        <dbReference type="Proteomes" id="UP001140076"/>
    </source>
</evidence>
<dbReference type="RefSeq" id="WP_270074081.1">
    <property type="nucleotide sequence ID" value="NZ_JAJAQC010000042.1"/>
</dbReference>
<evidence type="ECO:0000313" key="1">
    <source>
        <dbReference type="EMBL" id="MDA0566828.1"/>
    </source>
</evidence>
<gene>
    <name evidence="1" type="ORF">LG943_21290</name>
</gene>
<sequence length="76" mass="8952">MADTPSSPLKDKNYNLVWAVHQSLENVWRLENFIQDAERDGDQELADWLRRIQENNKKAGDQGKKMLLERLQRENG</sequence>
<reference evidence="1" key="1">
    <citation type="submission" date="2021-10" db="EMBL/GenBank/DDBJ databases">
        <title>Streptomonospora sp. nov., isolated from mangrove soil.</title>
        <authorList>
            <person name="Chen X."/>
            <person name="Ge X."/>
            <person name="Liu W."/>
        </authorList>
    </citation>
    <scope>NUCLEOTIDE SEQUENCE</scope>
    <source>
        <strain evidence="1">S1-112</strain>
    </source>
</reference>
<accession>A0A9X3NP03</accession>
<dbReference type="AlphaFoldDB" id="A0A9X3NP03"/>
<protein>
    <submittedName>
        <fullName evidence="1">Uncharacterized protein</fullName>
    </submittedName>
</protein>
<keyword evidence="2" id="KW-1185">Reference proteome</keyword>
<dbReference type="Proteomes" id="UP001140076">
    <property type="component" value="Unassembled WGS sequence"/>
</dbReference>